<dbReference type="STRING" id="1441469.A0A225BCE2"/>
<dbReference type="InterPro" id="IPR053175">
    <property type="entry name" value="DHMBA_Reg_Transcription_Factor"/>
</dbReference>
<dbReference type="GO" id="GO:0003677">
    <property type="term" value="F:DNA binding"/>
    <property type="evidence" value="ECO:0007669"/>
    <property type="project" value="UniProtKB-KW"/>
</dbReference>
<evidence type="ECO:0000256" key="1">
    <source>
        <dbReference type="ARBA" id="ARBA00023015"/>
    </source>
</evidence>
<keyword evidence="2" id="KW-0238">DNA-binding</keyword>
<organism evidence="6 7">
    <name type="scientific">Talaromyces atroroseus</name>
    <dbReference type="NCBI Taxonomy" id="1441469"/>
    <lineage>
        <taxon>Eukaryota</taxon>
        <taxon>Fungi</taxon>
        <taxon>Dikarya</taxon>
        <taxon>Ascomycota</taxon>
        <taxon>Pezizomycotina</taxon>
        <taxon>Eurotiomycetes</taxon>
        <taxon>Eurotiomycetidae</taxon>
        <taxon>Eurotiales</taxon>
        <taxon>Trichocomaceae</taxon>
        <taxon>Talaromyces</taxon>
        <taxon>Talaromyces sect. Trachyspermi</taxon>
    </lineage>
</organism>
<dbReference type="PANTHER" id="PTHR38791:SF5">
    <property type="entry name" value="TRANSCRIPTION FACTOR DBAG-RELATED"/>
    <property type="match status" value="1"/>
</dbReference>
<evidence type="ECO:0000259" key="5">
    <source>
        <dbReference type="PROSITE" id="PS50048"/>
    </source>
</evidence>
<dbReference type="SMART" id="SM00066">
    <property type="entry name" value="GAL4"/>
    <property type="match status" value="1"/>
</dbReference>
<keyword evidence="1" id="KW-0805">Transcription regulation</keyword>
<dbReference type="Gene3D" id="4.10.240.10">
    <property type="entry name" value="Zn(2)-C6 fungal-type DNA-binding domain"/>
    <property type="match status" value="1"/>
</dbReference>
<evidence type="ECO:0000256" key="4">
    <source>
        <dbReference type="ARBA" id="ARBA00023242"/>
    </source>
</evidence>
<dbReference type="PANTHER" id="PTHR38791">
    <property type="entry name" value="ZN(II)2CYS6 TRANSCRIPTION FACTOR (EUROFUNG)-RELATED-RELATED"/>
    <property type="match status" value="1"/>
</dbReference>
<feature type="domain" description="Zn(2)-C6 fungal-type" evidence="5">
    <location>
        <begin position="10"/>
        <end position="38"/>
    </location>
</feature>
<sequence>MVYCARPSKSCHGCRQRRIKCDLRVPACTQCKRAGMKCAGYRDQLSLLFRDENARTKHRSATAKDRSRQAEIHRNRVKQDQYILRVTAGPSMSIEEGGLSFFLNRFTTVTQWSLAGQSSIDGTIHPFIRSLISTEPSRDALISVGLAALSNVTGDKACLRLALQKYVNGIMHVRKALEEPAKADLDDTLKLAAMLTLFEISELIKDQLVRNDSGHINSWNIHANGVLALFRRLNSNRMPGTPHNMADLQSYAFFILRYFISGGEIPHEVLEWSAPEYSSPMLNNAAALISILVHFVRFDDALKKAAFNVDAEEAVRQALIIDTKLKDWQASLSSDYWSYVIQESSEYSGVYQGKYHIYQNVWASRMLNHYRWSRIRVNELLYWYISKLAVPTTSQITQQQTSLITISRMATEICISVPNHSRFLGVRFGSLANDQAESPPLNGVFVLLFPLIIAGSAIGVSDELHEWVVKILGMIGSTMGIGHAAESISVVQSVREAKKRADPWNASIILPKHS</sequence>
<evidence type="ECO:0000313" key="6">
    <source>
        <dbReference type="EMBL" id="OKL64585.1"/>
    </source>
</evidence>
<dbReference type="EMBL" id="LFMY01000001">
    <property type="protein sequence ID" value="OKL64585.1"/>
    <property type="molecule type" value="Genomic_DNA"/>
</dbReference>
<keyword evidence="7" id="KW-1185">Reference proteome</keyword>
<keyword evidence="3" id="KW-0804">Transcription</keyword>
<evidence type="ECO:0000313" key="7">
    <source>
        <dbReference type="Proteomes" id="UP000214365"/>
    </source>
</evidence>
<evidence type="ECO:0000256" key="2">
    <source>
        <dbReference type="ARBA" id="ARBA00023125"/>
    </source>
</evidence>
<keyword evidence="4" id="KW-0539">Nucleus</keyword>
<dbReference type="OrthoDB" id="5280547at2759"/>
<dbReference type="InterPro" id="IPR001138">
    <property type="entry name" value="Zn2Cys6_DnaBD"/>
</dbReference>
<gene>
    <name evidence="6" type="ORF">UA08_00587</name>
</gene>
<dbReference type="GO" id="GO:0008270">
    <property type="term" value="F:zinc ion binding"/>
    <property type="evidence" value="ECO:0007669"/>
    <property type="project" value="InterPro"/>
</dbReference>
<dbReference type="InterPro" id="IPR036864">
    <property type="entry name" value="Zn2-C6_fun-type_DNA-bd_sf"/>
</dbReference>
<dbReference type="PROSITE" id="PS50048">
    <property type="entry name" value="ZN2_CY6_FUNGAL_2"/>
    <property type="match status" value="1"/>
</dbReference>
<accession>A0A225BCE2</accession>
<protein>
    <recommendedName>
        <fullName evidence="5">Zn(2)-C6 fungal-type domain-containing protein</fullName>
    </recommendedName>
</protein>
<comment type="caution">
    <text evidence="6">The sequence shown here is derived from an EMBL/GenBank/DDBJ whole genome shotgun (WGS) entry which is preliminary data.</text>
</comment>
<dbReference type="SUPFAM" id="SSF57701">
    <property type="entry name" value="Zn2/Cys6 DNA-binding domain"/>
    <property type="match status" value="1"/>
</dbReference>
<dbReference type="Pfam" id="PF00172">
    <property type="entry name" value="Zn_clus"/>
    <property type="match status" value="1"/>
</dbReference>
<dbReference type="CDD" id="cd00067">
    <property type="entry name" value="GAL4"/>
    <property type="match status" value="1"/>
</dbReference>
<dbReference type="GO" id="GO:0000981">
    <property type="term" value="F:DNA-binding transcription factor activity, RNA polymerase II-specific"/>
    <property type="evidence" value="ECO:0007669"/>
    <property type="project" value="InterPro"/>
</dbReference>
<proteinExistence type="predicted"/>
<name>A0A225BCE2_TALAT</name>
<evidence type="ECO:0000256" key="3">
    <source>
        <dbReference type="ARBA" id="ARBA00023163"/>
    </source>
</evidence>
<dbReference type="PROSITE" id="PS00463">
    <property type="entry name" value="ZN2_CY6_FUNGAL_1"/>
    <property type="match status" value="1"/>
</dbReference>
<dbReference type="RefSeq" id="XP_020124706.1">
    <property type="nucleotide sequence ID" value="XM_020260409.1"/>
</dbReference>
<dbReference type="GeneID" id="31000342"/>
<reference evidence="6 7" key="1">
    <citation type="submission" date="2015-06" db="EMBL/GenBank/DDBJ databases">
        <title>Talaromyces atroroseus IBT 11181 draft genome.</title>
        <authorList>
            <person name="Rasmussen K.B."/>
            <person name="Rasmussen S."/>
            <person name="Petersen B."/>
            <person name="Sicheritz-Ponten T."/>
            <person name="Mortensen U.H."/>
            <person name="Thrane U."/>
        </authorList>
    </citation>
    <scope>NUCLEOTIDE SEQUENCE [LARGE SCALE GENOMIC DNA]</scope>
    <source>
        <strain evidence="6 7">IBT 11181</strain>
    </source>
</reference>
<dbReference type="AlphaFoldDB" id="A0A225BCE2"/>
<dbReference type="Proteomes" id="UP000214365">
    <property type="component" value="Unassembled WGS sequence"/>
</dbReference>